<dbReference type="CDD" id="cd07814">
    <property type="entry name" value="SRPBCC_CalC_Aha1-like"/>
    <property type="match status" value="1"/>
</dbReference>
<evidence type="ECO:0000259" key="2">
    <source>
        <dbReference type="Pfam" id="PF08327"/>
    </source>
</evidence>
<evidence type="ECO:0000256" key="1">
    <source>
        <dbReference type="ARBA" id="ARBA00006817"/>
    </source>
</evidence>
<feature type="domain" description="Activator of Hsp90 ATPase homologue 1/2-like C-terminal" evidence="2">
    <location>
        <begin position="25"/>
        <end position="162"/>
    </location>
</feature>
<proteinExistence type="inferred from homology"/>
<comment type="caution">
    <text evidence="3">The sequence shown here is derived from an EMBL/GenBank/DDBJ whole genome shotgun (WGS) entry which is preliminary data.</text>
</comment>
<dbReference type="InterPro" id="IPR023393">
    <property type="entry name" value="START-like_dom_sf"/>
</dbReference>
<dbReference type="AlphaFoldDB" id="A0A9X2A8V7"/>
<dbReference type="InterPro" id="IPR013538">
    <property type="entry name" value="ASHA1/2-like_C"/>
</dbReference>
<name>A0A9X2A8V7_9FLAO</name>
<accession>A0A9X2A8V7</accession>
<protein>
    <submittedName>
        <fullName evidence="3">SRPBCC domain-containing protein</fullName>
    </submittedName>
</protein>
<dbReference type="Gene3D" id="3.30.530.20">
    <property type="match status" value="1"/>
</dbReference>
<dbReference type="SUPFAM" id="SSF55961">
    <property type="entry name" value="Bet v1-like"/>
    <property type="match status" value="1"/>
</dbReference>
<comment type="similarity">
    <text evidence="1">Belongs to the AHA1 family.</text>
</comment>
<dbReference type="RefSeq" id="WP_240099264.1">
    <property type="nucleotide sequence ID" value="NZ_JAJSON010000024.1"/>
</dbReference>
<dbReference type="EMBL" id="JAJSON010000024">
    <property type="protein sequence ID" value="MCG9972228.1"/>
    <property type="molecule type" value="Genomic_DNA"/>
</dbReference>
<dbReference type="Proteomes" id="UP001139344">
    <property type="component" value="Unassembled WGS sequence"/>
</dbReference>
<dbReference type="Pfam" id="PF08327">
    <property type="entry name" value="AHSA1"/>
    <property type="match status" value="1"/>
</dbReference>
<gene>
    <name evidence="3" type="ORF">LU635_11325</name>
</gene>
<keyword evidence="4" id="KW-1185">Reference proteome</keyword>
<sequence length="165" mass="18995">METLKMDFRIDTEENSVCVEKEFAAPVDVVWSAWTLPETLDKWWAPKPWKAKTKLMKFREGGRWFYAMVSPEGEEHYALVEYHEVIPEQRFEGVDAFCDEKGVVNEELPKSHWKVSFEPEGAHTLVTIETTYATASELETILKMGFQEGFTAGLLQLDELLKSGK</sequence>
<organism evidence="3 4">
    <name type="scientific">Christiangramia crocea</name>
    <dbReference type="NCBI Taxonomy" id="2904124"/>
    <lineage>
        <taxon>Bacteria</taxon>
        <taxon>Pseudomonadati</taxon>
        <taxon>Bacteroidota</taxon>
        <taxon>Flavobacteriia</taxon>
        <taxon>Flavobacteriales</taxon>
        <taxon>Flavobacteriaceae</taxon>
        <taxon>Christiangramia</taxon>
    </lineage>
</organism>
<reference evidence="3" key="1">
    <citation type="submission" date="2021-12" db="EMBL/GenBank/DDBJ databases">
        <title>Description of Gramella crocea sp. nov., a new bacterium isolated from activated sludge.</title>
        <authorList>
            <person name="Zhang X."/>
        </authorList>
    </citation>
    <scope>NUCLEOTIDE SEQUENCE</scope>
    <source>
        <strain evidence="3">YB25</strain>
    </source>
</reference>
<evidence type="ECO:0000313" key="3">
    <source>
        <dbReference type="EMBL" id="MCG9972228.1"/>
    </source>
</evidence>
<evidence type="ECO:0000313" key="4">
    <source>
        <dbReference type="Proteomes" id="UP001139344"/>
    </source>
</evidence>